<dbReference type="InterPro" id="IPR004330">
    <property type="entry name" value="FAR1_DNA_bnd_dom"/>
</dbReference>
<evidence type="ECO:0000259" key="1">
    <source>
        <dbReference type="Pfam" id="PF03101"/>
    </source>
</evidence>
<dbReference type="EMBL" id="OX459120">
    <property type="protein sequence ID" value="CAI9099223.1"/>
    <property type="molecule type" value="Genomic_DNA"/>
</dbReference>
<reference evidence="2" key="1">
    <citation type="submission" date="2023-03" db="EMBL/GenBank/DDBJ databases">
        <authorList>
            <person name="Julca I."/>
        </authorList>
    </citation>
    <scope>NUCLEOTIDE SEQUENCE</scope>
</reference>
<accession>A0AAV1CXG9</accession>
<sequence>MAGDDRGVEAAMGVGDRGVEVDMARGDRVVETATAFSDRVAETATAFSDRGKAPIPPEWRNGDEIDNMLSSDRVMSYVVDDSVLMNAECNGRKSIEQPYCASKSTQGHSSVVDQLESEHINQLGDDVMLDDALCMEVTSALKECGEDNSGNELGVDNVMLEEDALHKEISSVTKNNDLYNDYCVRVGKQKFRGKTDKVRMKKFCCNREGYKRSSGNGDVCHERVNFWCGCPAYIQFTVDKDGFWTCTKHLVDHNHDLVPNEMIGLLRSQREVDENDMEIIRDMTRSGIPLVDAFKFVAKLHGGSPNMKYTLRDAYNYEHPAVGFEAVRGEDLRSSQGNIDSYLPGDPFLESIRRVYTVEAFREVQQLHKDGMLCRQEQLEVSNDGNTVTYHVWRFGIEHFKHVVINDTRLQRFSCTCRSSIANEGDGKAAGPLLWKALIMRRFSDLVYASEYNKDAKKCCDEVIDVLKEELGSFIGSNNNDESVDNDGVIKNPAVKRKSLVPETNVLKAFLRRHVTKSEAGKQMQKLLQTEQELQLHQTCIIKACHFLIQRELLNILQAQEVLLL</sequence>
<dbReference type="PANTHER" id="PTHR47718">
    <property type="entry name" value="OS01G0519700 PROTEIN"/>
    <property type="match status" value="1"/>
</dbReference>
<protein>
    <submittedName>
        <fullName evidence="2">OLC1v1036008C1</fullName>
    </submittedName>
</protein>
<feature type="domain" description="FAR1" evidence="1">
    <location>
        <begin position="182"/>
        <end position="259"/>
    </location>
</feature>
<evidence type="ECO:0000313" key="2">
    <source>
        <dbReference type="EMBL" id="CAI9099223.1"/>
    </source>
</evidence>
<proteinExistence type="predicted"/>
<organism evidence="2 3">
    <name type="scientific">Oldenlandia corymbosa var. corymbosa</name>
    <dbReference type="NCBI Taxonomy" id="529605"/>
    <lineage>
        <taxon>Eukaryota</taxon>
        <taxon>Viridiplantae</taxon>
        <taxon>Streptophyta</taxon>
        <taxon>Embryophyta</taxon>
        <taxon>Tracheophyta</taxon>
        <taxon>Spermatophyta</taxon>
        <taxon>Magnoliopsida</taxon>
        <taxon>eudicotyledons</taxon>
        <taxon>Gunneridae</taxon>
        <taxon>Pentapetalae</taxon>
        <taxon>asterids</taxon>
        <taxon>lamiids</taxon>
        <taxon>Gentianales</taxon>
        <taxon>Rubiaceae</taxon>
        <taxon>Rubioideae</taxon>
        <taxon>Spermacoceae</taxon>
        <taxon>Hedyotis-Oldenlandia complex</taxon>
        <taxon>Oldenlandia</taxon>
    </lineage>
</organism>
<dbReference type="AlphaFoldDB" id="A0AAV1CXG9"/>
<evidence type="ECO:0000313" key="3">
    <source>
        <dbReference type="Proteomes" id="UP001161247"/>
    </source>
</evidence>
<dbReference type="Pfam" id="PF03101">
    <property type="entry name" value="FAR1"/>
    <property type="match status" value="1"/>
</dbReference>
<dbReference type="PANTHER" id="PTHR47718:SF3">
    <property type="entry name" value="PROTEIN FAR1-RELATED SEQUENCE 5-LIKE"/>
    <property type="match status" value="1"/>
</dbReference>
<name>A0AAV1CXG9_OLDCO</name>
<dbReference type="Proteomes" id="UP001161247">
    <property type="component" value="Chromosome 3"/>
</dbReference>
<gene>
    <name evidence="2" type="ORF">OLC1_LOCUS9284</name>
</gene>
<keyword evidence="3" id="KW-1185">Reference proteome</keyword>